<feature type="compositionally biased region" description="Polar residues" evidence="1">
    <location>
        <begin position="148"/>
        <end position="170"/>
    </location>
</feature>
<keyword evidence="2" id="KW-0812">Transmembrane</keyword>
<keyword evidence="2" id="KW-1133">Transmembrane helix</keyword>
<comment type="caution">
    <text evidence="4">The sequence shown here is derived from an EMBL/GenBank/DDBJ whole genome shotgun (WGS) entry which is preliminary data.</text>
</comment>
<evidence type="ECO:0000313" key="5">
    <source>
        <dbReference type="Proteomes" id="UP000622687"/>
    </source>
</evidence>
<reference evidence="4" key="1">
    <citation type="submission" date="2020-12" db="EMBL/GenBank/DDBJ databases">
        <title>Clostridium thailandense sp. nov., a novel acetogenic bacterium isolated from peat land soil in Thailand.</title>
        <authorList>
            <person name="Chaikitkaew S."/>
            <person name="Birkeland N.K."/>
        </authorList>
    </citation>
    <scope>NUCLEOTIDE SEQUENCE</scope>
    <source>
        <strain evidence="4">DSM 17425</strain>
    </source>
</reference>
<dbReference type="SMART" id="SM01324">
    <property type="entry name" value="YARHG"/>
    <property type="match status" value="1"/>
</dbReference>
<dbReference type="Gene3D" id="1.20.58.1690">
    <property type="match status" value="1"/>
</dbReference>
<keyword evidence="5" id="KW-1185">Reference proteome</keyword>
<sequence>MSNCKKCGTPFDENDKFCANCGTKREYEDEKIINEKVISSIENKLDENLQVPKPYEFNDKPRYNEQTEPKIEITQANRDTVIKQNSRPNTSVNDKAKKTLKTNNIKEQHMDEVSEGKNRSFLIILVILFILGFIGSYVFLMSNNTKSDPNTEINNNSTVNSHNPDSSGTNERVDSKLNEYILPYSNVKPLELRNLKNMSKEKLALARNEIFARHGYIFTDDPYKSYFNKKSWYKPNPKFTGEGKQLSPLERHNIKIIMTAEGLEKNLAPNYDADYNDQ</sequence>
<feature type="domain" description="YARHG" evidence="3">
    <location>
        <begin position="178"/>
        <end position="262"/>
    </location>
</feature>
<accession>A0A934HWW7</accession>
<protein>
    <submittedName>
        <fullName evidence="4">YARHG domain-containing protein</fullName>
    </submittedName>
</protein>
<gene>
    <name evidence="4" type="ORF">I6U51_06060</name>
</gene>
<dbReference type="InterPro" id="IPR025582">
    <property type="entry name" value="YARHG_dom"/>
</dbReference>
<feature type="region of interest" description="Disordered" evidence="1">
    <location>
        <begin position="148"/>
        <end position="172"/>
    </location>
</feature>
<evidence type="ECO:0000259" key="3">
    <source>
        <dbReference type="SMART" id="SM01324"/>
    </source>
</evidence>
<dbReference type="Pfam" id="PF13308">
    <property type="entry name" value="YARHG"/>
    <property type="match status" value="1"/>
</dbReference>
<evidence type="ECO:0000313" key="4">
    <source>
        <dbReference type="EMBL" id="MBI6872273.1"/>
    </source>
</evidence>
<evidence type="ECO:0000256" key="1">
    <source>
        <dbReference type="SAM" id="MobiDB-lite"/>
    </source>
</evidence>
<dbReference type="Proteomes" id="UP000622687">
    <property type="component" value="Unassembled WGS sequence"/>
</dbReference>
<keyword evidence="2" id="KW-0472">Membrane</keyword>
<feature type="transmembrane region" description="Helical" evidence="2">
    <location>
        <begin position="120"/>
        <end position="140"/>
    </location>
</feature>
<dbReference type="RefSeq" id="WP_211141787.1">
    <property type="nucleotide sequence ID" value="NZ_JAEEGB010000006.1"/>
</dbReference>
<name>A0A934HWW7_9CLOT</name>
<organism evidence="4 5">
    <name type="scientific">Clostridium aciditolerans</name>
    <dbReference type="NCBI Taxonomy" id="339861"/>
    <lineage>
        <taxon>Bacteria</taxon>
        <taxon>Bacillati</taxon>
        <taxon>Bacillota</taxon>
        <taxon>Clostridia</taxon>
        <taxon>Eubacteriales</taxon>
        <taxon>Clostridiaceae</taxon>
        <taxon>Clostridium</taxon>
    </lineage>
</organism>
<dbReference type="PANTHER" id="PTHR40038">
    <property type="entry name" value="MEMBRANE-ASSOCIATED PROTEIN TCAA"/>
    <property type="match status" value="1"/>
</dbReference>
<dbReference type="PANTHER" id="PTHR40038:SF1">
    <property type="entry name" value="MEMBRANE-ASSOCIATED PROTEIN TCAA"/>
    <property type="match status" value="1"/>
</dbReference>
<proteinExistence type="predicted"/>
<dbReference type="EMBL" id="JAEEGB010000006">
    <property type="protein sequence ID" value="MBI6872273.1"/>
    <property type="molecule type" value="Genomic_DNA"/>
</dbReference>
<dbReference type="AlphaFoldDB" id="A0A934HWW7"/>
<dbReference type="InterPro" id="IPR038434">
    <property type="entry name" value="YARHG_sf"/>
</dbReference>
<evidence type="ECO:0000256" key="2">
    <source>
        <dbReference type="SAM" id="Phobius"/>
    </source>
</evidence>